<dbReference type="PROSITE" id="PS51257">
    <property type="entry name" value="PROKAR_LIPOPROTEIN"/>
    <property type="match status" value="1"/>
</dbReference>
<dbReference type="RefSeq" id="WP_240713043.1">
    <property type="nucleotide sequence ID" value="NZ_JAKVTV010000002.1"/>
</dbReference>
<feature type="domain" description="DUF4377" evidence="2">
    <location>
        <begin position="39"/>
        <end position="115"/>
    </location>
</feature>
<name>A0A9X1V1X7_9FLAO</name>
<evidence type="ECO:0000256" key="1">
    <source>
        <dbReference type="SAM" id="SignalP"/>
    </source>
</evidence>
<protein>
    <submittedName>
        <fullName evidence="3">DUF4377 domain-containing protein</fullName>
    </submittedName>
</protein>
<proteinExistence type="predicted"/>
<sequence length="187" mass="21441">MKNKLHLAAIILSMFLLTGSACSFKGGPIGNVEIVELRVNHFKQTAIGLIPQLVLQIQEEEEIGTDNWSFWYDEIVRFDFEPGYVYDLKVRKIEVENPPQDESSIKYIMINVLSKEKVSADEQFKIGLKKFGENFIQGINPEYSLLYEYNIDCNSFCDQLEEKLDDPELTGNFIHGPDQSLILQSLN</sequence>
<keyword evidence="4" id="KW-1185">Reference proteome</keyword>
<comment type="caution">
    <text evidence="3">The sequence shown here is derived from an EMBL/GenBank/DDBJ whole genome shotgun (WGS) entry which is preliminary data.</text>
</comment>
<dbReference type="InterPro" id="IPR025485">
    <property type="entry name" value="DUF4377"/>
</dbReference>
<reference evidence="3" key="1">
    <citation type="submission" date="2022-03" db="EMBL/GenBank/DDBJ databases">
        <title>Gramella crocea sp. nov., isolated from activated sludge of a seafood processing plant.</title>
        <authorList>
            <person name="Zhang X."/>
        </authorList>
    </citation>
    <scope>NUCLEOTIDE SEQUENCE</scope>
    <source>
        <strain evidence="3">YJ019</strain>
    </source>
</reference>
<dbReference type="AlphaFoldDB" id="A0A9X1V1X7"/>
<evidence type="ECO:0000313" key="4">
    <source>
        <dbReference type="Proteomes" id="UP001139226"/>
    </source>
</evidence>
<keyword evidence="1" id="KW-0732">Signal</keyword>
<accession>A0A9X1V1X7</accession>
<dbReference type="Proteomes" id="UP001139226">
    <property type="component" value="Unassembled WGS sequence"/>
</dbReference>
<evidence type="ECO:0000259" key="2">
    <source>
        <dbReference type="Pfam" id="PF14302"/>
    </source>
</evidence>
<organism evidence="3 4">
    <name type="scientific">Christiangramia lutea</name>
    <dbReference type="NCBI Taxonomy" id="1607951"/>
    <lineage>
        <taxon>Bacteria</taxon>
        <taxon>Pseudomonadati</taxon>
        <taxon>Bacteroidota</taxon>
        <taxon>Flavobacteriia</taxon>
        <taxon>Flavobacteriales</taxon>
        <taxon>Flavobacteriaceae</taxon>
        <taxon>Christiangramia</taxon>
    </lineage>
</organism>
<dbReference type="EMBL" id="JAKVTV010000002">
    <property type="protein sequence ID" value="MCH4822877.1"/>
    <property type="molecule type" value="Genomic_DNA"/>
</dbReference>
<dbReference type="Pfam" id="PF14302">
    <property type="entry name" value="DUF4377"/>
    <property type="match status" value="1"/>
</dbReference>
<gene>
    <name evidence="3" type="ORF">ML462_06795</name>
</gene>
<feature type="chain" id="PRO_5040818088" evidence="1">
    <location>
        <begin position="24"/>
        <end position="187"/>
    </location>
</feature>
<feature type="signal peptide" evidence="1">
    <location>
        <begin position="1"/>
        <end position="23"/>
    </location>
</feature>
<evidence type="ECO:0000313" key="3">
    <source>
        <dbReference type="EMBL" id="MCH4822877.1"/>
    </source>
</evidence>